<dbReference type="SMART" id="SM00248">
    <property type="entry name" value="ANK"/>
    <property type="match status" value="8"/>
</dbReference>
<feature type="compositionally biased region" description="Basic and acidic residues" evidence="4">
    <location>
        <begin position="137"/>
        <end position="153"/>
    </location>
</feature>
<dbReference type="GeneID" id="34463336"/>
<dbReference type="AlphaFoldDB" id="A0A1L9VF29"/>
<dbReference type="Pfam" id="PF12796">
    <property type="entry name" value="Ank_2"/>
    <property type="match status" value="3"/>
</dbReference>
<accession>A0A1L9VF29</accession>
<dbReference type="PANTHER" id="PTHR24198">
    <property type="entry name" value="ANKYRIN REPEAT AND PROTEIN KINASE DOMAIN-CONTAINING PROTEIN"/>
    <property type="match status" value="1"/>
</dbReference>
<feature type="repeat" description="ANK" evidence="3">
    <location>
        <begin position="270"/>
        <end position="302"/>
    </location>
</feature>
<dbReference type="VEuPathDB" id="FungiDB:ASPGLDRAFT_49320"/>
<name>A0A1L9VF29_ASPGL</name>
<gene>
    <name evidence="6" type="ORF">ASPGLDRAFT_49320</name>
</gene>
<evidence type="ECO:0000259" key="5">
    <source>
        <dbReference type="PROSITE" id="PS50181"/>
    </source>
</evidence>
<keyword evidence="7" id="KW-1185">Reference proteome</keyword>
<proteinExistence type="predicted"/>
<feature type="domain" description="F-box" evidence="5">
    <location>
        <begin position="1"/>
        <end position="34"/>
    </location>
</feature>
<dbReference type="RefSeq" id="XP_022399214.1">
    <property type="nucleotide sequence ID" value="XM_022547075.1"/>
</dbReference>
<evidence type="ECO:0000256" key="1">
    <source>
        <dbReference type="ARBA" id="ARBA00022737"/>
    </source>
</evidence>
<dbReference type="PANTHER" id="PTHR24198:SF165">
    <property type="entry name" value="ANKYRIN REPEAT-CONTAINING PROTEIN-RELATED"/>
    <property type="match status" value="1"/>
</dbReference>
<evidence type="ECO:0000313" key="6">
    <source>
        <dbReference type="EMBL" id="OJJ82516.1"/>
    </source>
</evidence>
<dbReference type="Proteomes" id="UP000184300">
    <property type="component" value="Unassembled WGS sequence"/>
</dbReference>
<dbReference type="STRING" id="1160497.A0A1L9VF29"/>
<evidence type="ECO:0000313" key="7">
    <source>
        <dbReference type="Proteomes" id="UP000184300"/>
    </source>
</evidence>
<dbReference type="Gene3D" id="1.25.40.20">
    <property type="entry name" value="Ankyrin repeat-containing domain"/>
    <property type="match status" value="2"/>
</dbReference>
<keyword evidence="2 3" id="KW-0040">ANK repeat</keyword>
<sequence length="442" mass="49186">MSLLHLPIEVLLNIADELKYPEISALSRTCSNLYGRLNIFLYRHNIHNHNGWGMWRAIELGNESALSKFIEQGANPCAMERVGRSLYYNPYVPHEECADEEDEPGTEEITDVARQYECLRDNTFRVGNGKEPGNSDSGDRESDSDVTSPERNKRPPPPYRQPPRSPPICVAAQAGHIGVLKILLAHGANLNARGHYNRTPLIYAVIFEHTDAVSLLLDMGAWPNAYDLSRLSALSEAAEEGLVDVAKILLAHPRIDPDPCSRQHHIGRRRASSPLYLAVKHQHAEIVRMLLHRGVDPRVENLIYQSCLCAAAENGDLAIVRMLLDKGAEVMPPRDICEEGTFLNAAKGGNADVMRLLIETGTFDPTLTFKADTMLVLAAIKGSEDLLRLLVENGLDPEQRGQHSQTALYVAQLYKNTEAVNYLKSLRRNGNQSPGTIDYDLM</sequence>
<dbReference type="PROSITE" id="PS50181">
    <property type="entry name" value="FBOX"/>
    <property type="match status" value="1"/>
</dbReference>
<feature type="compositionally biased region" description="Pro residues" evidence="4">
    <location>
        <begin position="155"/>
        <end position="166"/>
    </location>
</feature>
<dbReference type="PROSITE" id="PS50297">
    <property type="entry name" value="ANK_REP_REGION"/>
    <property type="match status" value="2"/>
</dbReference>
<evidence type="ECO:0000256" key="3">
    <source>
        <dbReference type="PROSITE-ProRule" id="PRU00023"/>
    </source>
</evidence>
<feature type="repeat" description="ANK" evidence="3">
    <location>
        <begin position="163"/>
        <end position="195"/>
    </location>
</feature>
<keyword evidence="1" id="KW-0677">Repeat</keyword>
<feature type="region of interest" description="Disordered" evidence="4">
    <location>
        <begin position="123"/>
        <end position="167"/>
    </location>
</feature>
<feature type="repeat" description="ANK" evidence="3">
    <location>
        <begin position="196"/>
        <end position="228"/>
    </location>
</feature>
<feature type="repeat" description="ANK" evidence="3">
    <location>
        <begin position="370"/>
        <end position="402"/>
    </location>
</feature>
<dbReference type="SUPFAM" id="SSF48403">
    <property type="entry name" value="Ankyrin repeat"/>
    <property type="match status" value="1"/>
</dbReference>
<evidence type="ECO:0000256" key="4">
    <source>
        <dbReference type="SAM" id="MobiDB-lite"/>
    </source>
</evidence>
<dbReference type="InterPro" id="IPR002110">
    <property type="entry name" value="Ankyrin_rpt"/>
</dbReference>
<dbReference type="PROSITE" id="PS50088">
    <property type="entry name" value="ANK_REPEAT"/>
    <property type="match status" value="4"/>
</dbReference>
<dbReference type="EMBL" id="KV878902">
    <property type="protein sequence ID" value="OJJ82516.1"/>
    <property type="molecule type" value="Genomic_DNA"/>
</dbReference>
<dbReference type="InterPro" id="IPR001810">
    <property type="entry name" value="F-box_dom"/>
</dbReference>
<evidence type="ECO:0000256" key="2">
    <source>
        <dbReference type="ARBA" id="ARBA00023043"/>
    </source>
</evidence>
<dbReference type="OrthoDB" id="366390at2759"/>
<protein>
    <recommendedName>
        <fullName evidence="5">F-box domain-containing protein</fullName>
    </recommendedName>
</protein>
<reference evidence="7" key="1">
    <citation type="journal article" date="2017" name="Genome Biol.">
        <title>Comparative genomics reveals high biological diversity and specific adaptations in the industrially and medically important fungal genus Aspergillus.</title>
        <authorList>
            <person name="de Vries R.P."/>
            <person name="Riley R."/>
            <person name="Wiebenga A."/>
            <person name="Aguilar-Osorio G."/>
            <person name="Amillis S."/>
            <person name="Uchima C.A."/>
            <person name="Anderluh G."/>
            <person name="Asadollahi M."/>
            <person name="Askin M."/>
            <person name="Barry K."/>
            <person name="Battaglia E."/>
            <person name="Bayram O."/>
            <person name="Benocci T."/>
            <person name="Braus-Stromeyer S.A."/>
            <person name="Caldana C."/>
            <person name="Canovas D."/>
            <person name="Cerqueira G.C."/>
            <person name="Chen F."/>
            <person name="Chen W."/>
            <person name="Choi C."/>
            <person name="Clum A."/>
            <person name="Dos Santos R.A."/>
            <person name="Damasio A.R."/>
            <person name="Diallinas G."/>
            <person name="Emri T."/>
            <person name="Fekete E."/>
            <person name="Flipphi M."/>
            <person name="Freyberg S."/>
            <person name="Gallo A."/>
            <person name="Gournas C."/>
            <person name="Habgood R."/>
            <person name="Hainaut M."/>
            <person name="Harispe M.L."/>
            <person name="Henrissat B."/>
            <person name="Hilden K.S."/>
            <person name="Hope R."/>
            <person name="Hossain A."/>
            <person name="Karabika E."/>
            <person name="Karaffa L."/>
            <person name="Karanyi Z."/>
            <person name="Krasevec N."/>
            <person name="Kuo A."/>
            <person name="Kusch H."/>
            <person name="LaButti K."/>
            <person name="Lagendijk E.L."/>
            <person name="Lapidus A."/>
            <person name="Levasseur A."/>
            <person name="Lindquist E."/>
            <person name="Lipzen A."/>
            <person name="Logrieco A.F."/>
            <person name="MacCabe A."/>
            <person name="Maekelae M.R."/>
            <person name="Malavazi I."/>
            <person name="Melin P."/>
            <person name="Meyer V."/>
            <person name="Mielnichuk N."/>
            <person name="Miskei M."/>
            <person name="Molnar A.P."/>
            <person name="Mule G."/>
            <person name="Ngan C.Y."/>
            <person name="Orejas M."/>
            <person name="Orosz E."/>
            <person name="Ouedraogo J.P."/>
            <person name="Overkamp K.M."/>
            <person name="Park H.-S."/>
            <person name="Perrone G."/>
            <person name="Piumi F."/>
            <person name="Punt P.J."/>
            <person name="Ram A.F."/>
            <person name="Ramon A."/>
            <person name="Rauscher S."/>
            <person name="Record E."/>
            <person name="Riano-Pachon D.M."/>
            <person name="Robert V."/>
            <person name="Roehrig J."/>
            <person name="Ruller R."/>
            <person name="Salamov A."/>
            <person name="Salih N.S."/>
            <person name="Samson R.A."/>
            <person name="Sandor E."/>
            <person name="Sanguinetti M."/>
            <person name="Schuetze T."/>
            <person name="Sepcic K."/>
            <person name="Shelest E."/>
            <person name="Sherlock G."/>
            <person name="Sophianopoulou V."/>
            <person name="Squina F.M."/>
            <person name="Sun H."/>
            <person name="Susca A."/>
            <person name="Todd R.B."/>
            <person name="Tsang A."/>
            <person name="Unkles S.E."/>
            <person name="van de Wiele N."/>
            <person name="van Rossen-Uffink D."/>
            <person name="Oliveira J.V."/>
            <person name="Vesth T.C."/>
            <person name="Visser J."/>
            <person name="Yu J.-H."/>
            <person name="Zhou M."/>
            <person name="Andersen M.R."/>
            <person name="Archer D.B."/>
            <person name="Baker S.E."/>
            <person name="Benoit I."/>
            <person name="Brakhage A.A."/>
            <person name="Braus G.H."/>
            <person name="Fischer R."/>
            <person name="Frisvad J.C."/>
            <person name="Goldman G.H."/>
            <person name="Houbraken J."/>
            <person name="Oakley B."/>
            <person name="Pocsi I."/>
            <person name="Scazzocchio C."/>
            <person name="Seiboth B."/>
            <person name="vanKuyk P.A."/>
            <person name="Wortman J."/>
            <person name="Dyer P.S."/>
            <person name="Grigoriev I.V."/>
        </authorList>
    </citation>
    <scope>NUCLEOTIDE SEQUENCE [LARGE SCALE GENOMIC DNA]</scope>
    <source>
        <strain evidence="7">CBS 516.65</strain>
    </source>
</reference>
<dbReference type="InterPro" id="IPR036770">
    <property type="entry name" value="Ankyrin_rpt-contain_sf"/>
</dbReference>
<organism evidence="6 7">
    <name type="scientific">Aspergillus glaucus CBS 516.65</name>
    <dbReference type="NCBI Taxonomy" id="1160497"/>
    <lineage>
        <taxon>Eukaryota</taxon>
        <taxon>Fungi</taxon>
        <taxon>Dikarya</taxon>
        <taxon>Ascomycota</taxon>
        <taxon>Pezizomycotina</taxon>
        <taxon>Eurotiomycetes</taxon>
        <taxon>Eurotiomycetidae</taxon>
        <taxon>Eurotiales</taxon>
        <taxon>Aspergillaceae</taxon>
        <taxon>Aspergillus</taxon>
        <taxon>Aspergillus subgen. Aspergillus</taxon>
    </lineage>
</organism>